<comment type="function">
    <text evidence="1">Involved in the catabolism of quinolinic acid (QA).</text>
</comment>
<comment type="pathway">
    <text evidence="2">Cofactor biosynthesis; NAD(+) biosynthesis; nicotinate D-ribonucleotide from quinolinate: step 1/1.</text>
</comment>
<dbReference type="Pfam" id="PF02749">
    <property type="entry name" value="QRPTase_N"/>
    <property type="match status" value="1"/>
</dbReference>
<dbReference type="GO" id="GO:0005737">
    <property type="term" value="C:cytoplasm"/>
    <property type="evidence" value="ECO:0007669"/>
    <property type="project" value="TreeGrafter"/>
</dbReference>
<evidence type="ECO:0000256" key="4">
    <source>
        <dbReference type="ARBA" id="ARBA00011944"/>
    </source>
</evidence>
<evidence type="ECO:0000256" key="5">
    <source>
        <dbReference type="ARBA" id="ARBA00022642"/>
    </source>
</evidence>
<evidence type="ECO:0000256" key="8">
    <source>
        <dbReference type="ARBA" id="ARBA00033102"/>
    </source>
</evidence>
<evidence type="ECO:0000256" key="2">
    <source>
        <dbReference type="ARBA" id="ARBA00004893"/>
    </source>
</evidence>
<dbReference type="Gene3D" id="3.20.20.70">
    <property type="entry name" value="Aldolase class I"/>
    <property type="match status" value="1"/>
</dbReference>
<feature type="binding site" evidence="10">
    <location>
        <begin position="142"/>
        <end position="144"/>
    </location>
    <ligand>
        <name>substrate</name>
    </ligand>
</feature>
<keyword evidence="5" id="KW-0662">Pyridine nucleotide biosynthesis</keyword>
<dbReference type="SUPFAM" id="SSF51690">
    <property type="entry name" value="Nicotinate/Quinolinate PRTase C-terminal domain-like"/>
    <property type="match status" value="1"/>
</dbReference>
<dbReference type="EMBL" id="DTMM01000038">
    <property type="protein sequence ID" value="HFT92731.1"/>
    <property type="molecule type" value="Genomic_DNA"/>
</dbReference>
<evidence type="ECO:0000256" key="3">
    <source>
        <dbReference type="ARBA" id="ARBA00009400"/>
    </source>
</evidence>
<dbReference type="Gene3D" id="3.90.1170.20">
    <property type="entry name" value="Quinolinate phosphoribosyl transferase, N-terminal domain"/>
    <property type="match status" value="1"/>
</dbReference>
<sequence length="292" mass="32107">MTHFLDPAIQDVLLGFLKEDIGRGDVTTLSVFDERERNLRTRGILVSESEGRICGIPFAEFLLSYLDSGVKISWNVSEGGKYGEGAVLGTIECRLESLLAGERLILNLLKHLSGIASIASLFMERAMKVRPAGLRPLRIVETRKTLPGLRFFQKYAVRVGGGHNHRYCLDDGILIKDNHLVAAGGVKNALDRVKKYGPHPLRVELEVDTAEQAIEGASEGADILLLDNMSQDLLEKLVPRLRLLKPGIILEVSGGVTLDRIESLARLDIDIISVGALTHSSPDAPLRLDFQR</sequence>
<proteinExistence type="inferred from homology"/>
<dbReference type="GO" id="GO:0009435">
    <property type="term" value="P:NAD+ biosynthetic process"/>
    <property type="evidence" value="ECO:0007669"/>
    <property type="project" value="UniProtKB-UniPathway"/>
</dbReference>
<dbReference type="InterPro" id="IPR002638">
    <property type="entry name" value="Quinolinate_PRibosylTrfase_C"/>
</dbReference>
<evidence type="ECO:0000256" key="6">
    <source>
        <dbReference type="ARBA" id="ARBA00022676"/>
    </source>
</evidence>
<dbReference type="InterPro" id="IPR022412">
    <property type="entry name" value="Quinolinate_PRibosylTrfase_N"/>
</dbReference>
<comment type="caution">
    <text evidence="13">The sequence shown here is derived from an EMBL/GenBank/DDBJ whole genome shotgun (WGS) entry which is preliminary data.</text>
</comment>
<accession>A0A7C3QSV6</accession>
<dbReference type="FunFam" id="3.20.20.70:FF:000030">
    <property type="entry name" value="Nicotinate-nucleotide pyrophosphorylase, carboxylating"/>
    <property type="match status" value="1"/>
</dbReference>
<dbReference type="NCBIfam" id="TIGR00078">
    <property type="entry name" value="nadC"/>
    <property type="match status" value="1"/>
</dbReference>
<dbReference type="InterPro" id="IPR004393">
    <property type="entry name" value="NadC"/>
</dbReference>
<dbReference type="GO" id="GO:0004514">
    <property type="term" value="F:nicotinate-nucleotide diphosphorylase (carboxylating) activity"/>
    <property type="evidence" value="ECO:0007669"/>
    <property type="project" value="UniProtKB-EC"/>
</dbReference>
<feature type="binding site" evidence="10">
    <location>
        <position position="227"/>
    </location>
    <ligand>
        <name>substrate</name>
    </ligand>
</feature>
<organism evidence="13">
    <name type="scientific">Leptospirillum ferriphilum</name>
    <dbReference type="NCBI Taxonomy" id="178606"/>
    <lineage>
        <taxon>Bacteria</taxon>
        <taxon>Pseudomonadati</taxon>
        <taxon>Nitrospirota</taxon>
        <taxon>Nitrospiria</taxon>
        <taxon>Nitrospirales</taxon>
        <taxon>Nitrospiraceae</taxon>
        <taxon>Leptospirillum</taxon>
    </lineage>
</organism>
<dbReference type="UniPathway" id="UPA00253">
    <property type="reaction ID" value="UER00331"/>
</dbReference>
<feature type="binding site" evidence="10">
    <location>
        <begin position="253"/>
        <end position="255"/>
    </location>
    <ligand>
        <name>substrate</name>
    </ligand>
</feature>
<protein>
    <recommendedName>
        <fullName evidence="4">nicotinate-nucleotide diphosphorylase (carboxylating)</fullName>
        <ecNumber evidence="4">2.4.2.19</ecNumber>
    </recommendedName>
    <alternativeName>
        <fullName evidence="8">Quinolinate phosphoribosyltransferase [decarboxylating]</fullName>
    </alternativeName>
</protein>
<dbReference type="CDD" id="cd01572">
    <property type="entry name" value="QPRTase"/>
    <property type="match status" value="1"/>
</dbReference>
<dbReference type="PIRSF" id="PIRSF006250">
    <property type="entry name" value="NadC_ModD"/>
    <property type="match status" value="1"/>
</dbReference>
<dbReference type="GO" id="GO:0034213">
    <property type="term" value="P:quinolinate catabolic process"/>
    <property type="evidence" value="ECO:0007669"/>
    <property type="project" value="TreeGrafter"/>
</dbReference>
<name>A0A7C3QSV6_9BACT</name>
<feature type="binding site" evidence="10">
    <location>
        <position position="176"/>
    </location>
    <ligand>
        <name>substrate</name>
    </ligand>
</feature>
<feature type="binding site" evidence="10">
    <location>
        <position position="166"/>
    </location>
    <ligand>
        <name>substrate</name>
    </ligand>
</feature>
<dbReference type="EC" id="2.4.2.19" evidence="4"/>
<dbReference type="AlphaFoldDB" id="A0A7C3QSV6"/>
<evidence type="ECO:0000259" key="11">
    <source>
        <dbReference type="Pfam" id="PF01729"/>
    </source>
</evidence>
<gene>
    <name evidence="13" type="primary">nadC</name>
    <name evidence="13" type="ORF">ENX03_02090</name>
</gene>
<evidence type="ECO:0000256" key="7">
    <source>
        <dbReference type="ARBA" id="ARBA00022679"/>
    </source>
</evidence>
<dbReference type="SUPFAM" id="SSF54675">
    <property type="entry name" value="Nicotinate/Quinolinate PRTase N-terminal domain-like"/>
    <property type="match status" value="1"/>
</dbReference>
<evidence type="ECO:0000256" key="1">
    <source>
        <dbReference type="ARBA" id="ARBA00003237"/>
    </source>
</evidence>
<comment type="similarity">
    <text evidence="3 9">Belongs to the NadC/ModD family.</text>
</comment>
<keyword evidence="6 9" id="KW-0328">Glycosyltransferase</keyword>
<dbReference type="InterPro" id="IPR037128">
    <property type="entry name" value="Quinolinate_PRibosylTase_N_sf"/>
</dbReference>
<dbReference type="PANTHER" id="PTHR32179:SF3">
    <property type="entry name" value="NICOTINATE-NUCLEOTIDE PYROPHOSPHORYLASE [CARBOXYLATING]"/>
    <property type="match status" value="1"/>
</dbReference>
<feature type="binding site" evidence="10">
    <location>
        <position position="206"/>
    </location>
    <ligand>
        <name>substrate</name>
    </ligand>
</feature>
<reference evidence="13" key="1">
    <citation type="journal article" date="2020" name="mSystems">
        <title>Genome- and Community-Level Interaction Insights into Carbon Utilization and Element Cycling Functions of Hydrothermarchaeota in Hydrothermal Sediment.</title>
        <authorList>
            <person name="Zhou Z."/>
            <person name="Liu Y."/>
            <person name="Xu W."/>
            <person name="Pan J."/>
            <person name="Luo Z.H."/>
            <person name="Li M."/>
        </authorList>
    </citation>
    <scope>NUCLEOTIDE SEQUENCE [LARGE SCALE GENOMIC DNA]</scope>
    <source>
        <strain evidence="13">SpSt-902</strain>
    </source>
</reference>
<evidence type="ECO:0000259" key="12">
    <source>
        <dbReference type="Pfam" id="PF02749"/>
    </source>
</evidence>
<dbReference type="Pfam" id="PF01729">
    <property type="entry name" value="QRPTase_C"/>
    <property type="match status" value="1"/>
</dbReference>
<evidence type="ECO:0000256" key="9">
    <source>
        <dbReference type="PIRNR" id="PIRNR006250"/>
    </source>
</evidence>
<feature type="binding site" evidence="10">
    <location>
        <begin position="274"/>
        <end position="276"/>
    </location>
    <ligand>
        <name>substrate</name>
    </ligand>
</feature>
<dbReference type="InterPro" id="IPR027277">
    <property type="entry name" value="NadC/ModD"/>
</dbReference>
<feature type="domain" description="Quinolinate phosphoribosyl transferase N-terminal" evidence="12">
    <location>
        <begin position="25"/>
        <end position="113"/>
    </location>
</feature>
<dbReference type="InterPro" id="IPR013785">
    <property type="entry name" value="Aldolase_TIM"/>
</dbReference>
<keyword evidence="7 9" id="KW-0808">Transferase</keyword>
<feature type="domain" description="Quinolinate phosphoribosyl transferase C-terminal" evidence="11">
    <location>
        <begin position="115"/>
        <end position="284"/>
    </location>
</feature>
<feature type="binding site" evidence="10">
    <location>
        <position position="103"/>
    </location>
    <ligand>
        <name>substrate</name>
    </ligand>
</feature>
<dbReference type="PANTHER" id="PTHR32179">
    <property type="entry name" value="NICOTINATE-NUCLEOTIDE PYROPHOSPHORYLASE [CARBOXYLATING]"/>
    <property type="match status" value="1"/>
</dbReference>
<evidence type="ECO:0000256" key="10">
    <source>
        <dbReference type="PIRSR" id="PIRSR006250-1"/>
    </source>
</evidence>
<dbReference type="InterPro" id="IPR036068">
    <property type="entry name" value="Nicotinate_pribotase-like_C"/>
</dbReference>
<evidence type="ECO:0000313" key="13">
    <source>
        <dbReference type="EMBL" id="HFT92731.1"/>
    </source>
</evidence>